<name>A0ABS3DXD1_9BACI</name>
<keyword evidence="1" id="KW-1133">Transmembrane helix</keyword>
<organism evidence="2 3">
    <name type="scientific">Halobacillus kuroshimensis</name>
    <dbReference type="NCBI Taxonomy" id="302481"/>
    <lineage>
        <taxon>Bacteria</taxon>
        <taxon>Bacillati</taxon>
        <taxon>Bacillota</taxon>
        <taxon>Bacilli</taxon>
        <taxon>Bacillales</taxon>
        <taxon>Bacillaceae</taxon>
        <taxon>Halobacillus</taxon>
    </lineage>
</organism>
<keyword evidence="3" id="KW-1185">Reference proteome</keyword>
<evidence type="ECO:0000256" key="1">
    <source>
        <dbReference type="SAM" id="Phobius"/>
    </source>
</evidence>
<feature type="transmembrane region" description="Helical" evidence="1">
    <location>
        <begin position="69"/>
        <end position="89"/>
    </location>
</feature>
<evidence type="ECO:0000313" key="2">
    <source>
        <dbReference type="EMBL" id="MBN8235999.1"/>
    </source>
</evidence>
<sequence>MDGLKKAVEKWFGPLLLPLWTAIPVEVWLLLKKPPFSGVEVTMVIMGILFLVFAGTVETAAEEPGSRVFGFLYLLAAVFFAAAGLYRWLF</sequence>
<keyword evidence="1" id="KW-0812">Transmembrane</keyword>
<gene>
    <name evidence="2" type="ORF">JF544_12105</name>
</gene>
<accession>A0ABS3DXD1</accession>
<proteinExistence type="predicted"/>
<reference evidence="2 3" key="1">
    <citation type="submission" date="2020-12" db="EMBL/GenBank/DDBJ databases">
        <title>Oil enriched cultivation method for isolating marine PHA-producing bacteria.</title>
        <authorList>
            <person name="Zheng W."/>
            <person name="Yu S."/>
            <person name="Huang Y."/>
        </authorList>
    </citation>
    <scope>NUCLEOTIDE SEQUENCE [LARGE SCALE GENOMIC DNA]</scope>
    <source>
        <strain evidence="2 3">SY-2-6</strain>
    </source>
</reference>
<protein>
    <submittedName>
        <fullName evidence="2">Uncharacterized protein</fullName>
    </submittedName>
</protein>
<feature type="transmembrane region" description="Helical" evidence="1">
    <location>
        <begin position="12"/>
        <end position="31"/>
    </location>
</feature>
<comment type="caution">
    <text evidence="2">The sequence shown here is derived from an EMBL/GenBank/DDBJ whole genome shotgun (WGS) entry which is preliminary data.</text>
</comment>
<dbReference type="Proteomes" id="UP000663970">
    <property type="component" value="Unassembled WGS sequence"/>
</dbReference>
<dbReference type="EMBL" id="JAEKJY010000003">
    <property type="protein sequence ID" value="MBN8235999.1"/>
    <property type="molecule type" value="Genomic_DNA"/>
</dbReference>
<keyword evidence="1" id="KW-0472">Membrane</keyword>
<dbReference type="RefSeq" id="WP_027956136.1">
    <property type="nucleotide sequence ID" value="NZ_JAEKJY010000003.1"/>
</dbReference>
<feature type="transmembrane region" description="Helical" evidence="1">
    <location>
        <begin position="38"/>
        <end position="57"/>
    </location>
</feature>
<evidence type="ECO:0000313" key="3">
    <source>
        <dbReference type="Proteomes" id="UP000663970"/>
    </source>
</evidence>